<dbReference type="Proteomes" id="UP000030002">
    <property type="component" value="Unassembled WGS sequence"/>
</dbReference>
<dbReference type="AlphaFoldDB" id="A0A0A0J7V0"/>
<sequence>MSEAAKSERGEQSRLAIAAAAQELFLERGYDKTTMRAVAERAGVSLGNAYYYFSSKEHLVQAFYDGIQASHAEVAVRRLDGRVALGDRLGAALIAWIDVAEPFHEFAAQFFKVAADPGSPLSPFSPESAPARDAAVGIHRLVVEGSDAKVTKDVRAALPELLWMLQMGIVLFWVHDQSEGQARTRELVQRLVPVVDKVVKVSRLPGVKGVITDLIDLLDAMRP</sequence>
<dbReference type="PROSITE" id="PS50977">
    <property type="entry name" value="HTH_TETR_2"/>
    <property type="match status" value="1"/>
</dbReference>
<dbReference type="InterPro" id="IPR009057">
    <property type="entry name" value="Homeodomain-like_sf"/>
</dbReference>
<dbReference type="PANTHER" id="PTHR30055">
    <property type="entry name" value="HTH-TYPE TRANSCRIPTIONAL REGULATOR RUTR"/>
    <property type="match status" value="1"/>
</dbReference>
<dbReference type="InterPro" id="IPR023772">
    <property type="entry name" value="DNA-bd_HTH_TetR-type_CS"/>
</dbReference>
<evidence type="ECO:0000313" key="4">
    <source>
        <dbReference type="EMBL" id="KGN31696.1"/>
    </source>
</evidence>
<dbReference type="PRINTS" id="PR00455">
    <property type="entry name" value="HTHTETR"/>
</dbReference>
<dbReference type="InterPro" id="IPR041673">
    <property type="entry name" value="TetR_C_23"/>
</dbReference>
<evidence type="ECO:0000256" key="1">
    <source>
        <dbReference type="ARBA" id="ARBA00023125"/>
    </source>
</evidence>
<protein>
    <submittedName>
        <fullName evidence="4">TetR family transcriptional regulator</fullName>
    </submittedName>
</protein>
<dbReference type="InterPro" id="IPR001647">
    <property type="entry name" value="HTH_TetR"/>
</dbReference>
<comment type="caution">
    <text evidence="4">The sequence shown here is derived from an EMBL/GenBank/DDBJ whole genome shotgun (WGS) entry which is preliminary data.</text>
</comment>
<dbReference type="OrthoDB" id="116659at2"/>
<organism evidence="4 5">
    <name type="scientific">Knoellia sinensis KCTC 19936</name>
    <dbReference type="NCBI Taxonomy" id="1385520"/>
    <lineage>
        <taxon>Bacteria</taxon>
        <taxon>Bacillati</taxon>
        <taxon>Actinomycetota</taxon>
        <taxon>Actinomycetes</taxon>
        <taxon>Micrococcales</taxon>
        <taxon>Intrasporangiaceae</taxon>
        <taxon>Knoellia</taxon>
    </lineage>
</organism>
<evidence type="ECO:0000313" key="5">
    <source>
        <dbReference type="Proteomes" id="UP000030002"/>
    </source>
</evidence>
<reference evidence="4 5" key="1">
    <citation type="submission" date="2013-08" db="EMBL/GenBank/DDBJ databases">
        <title>The genome sequence of Knoellia sinensis.</title>
        <authorList>
            <person name="Zhu W."/>
            <person name="Wang G."/>
        </authorList>
    </citation>
    <scope>NUCLEOTIDE SEQUENCE [LARGE SCALE GENOMIC DNA]</scope>
    <source>
        <strain evidence="4 5">KCTC 19936</strain>
    </source>
</reference>
<dbReference type="InterPro" id="IPR050109">
    <property type="entry name" value="HTH-type_TetR-like_transc_reg"/>
</dbReference>
<evidence type="ECO:0000259" key="3">
    <source>
        <dbReference type="PROSITE" id="PS50977"/>
    </source>
</evidence>
<dbReference type="InterPro" id="IPR036271">
    <property type="entry name" value="Tet_transcr_reg_TetR-rel_C_sf"/>
</dbReference>
<gene>
    <name evidence="4" type="ORF">N802_03295</name>
</gene>
<dbReference type="SUPFAM" id="SSF48498">
    <property type="entry name" value="Tetracyclin repressor-like, C-terminal domain"/>
    <property type="match status" value="1"/>
</dbReference>
<feature type="DNA-binding region" description="H-T-H motif" evidence="2">
    <location>
        <begin position="34"/>
        <end position="53"/>
    </location>
</feature>
<keyword evidence="1 2" id="KW-0238">DNA-binding</keyword>
<dbReference type="GO" id="GO:0000976">
    <property type="term" value="F:transcription cis-regulatory region binding"/>
    <property type="evidence" value="ECO:0007669"/>
    <property type="project" value="TreeGrafter"/>
</dbReference>
<dbReference type="eggNOG" id="COG1309">
    <property type="taxonomic scope" value="Bacteria"/>
</dbReference>
<feature type="domain" description="HTH tetR-type" evidence="3">
    <location>
        <begin position="11"/>
        <end position="71"/>
    </location>
</feature>
<dbReference type="Gene3D" id="1.10.357.10">
    <property type="entry name" value="Tetracycline Repressor, domain 2"/>
    <property type="match status" value="1"/>
</dbReference>
<dbReference type="PROSITE" id="PS01081">
    <property type="entry name" value="HTH_TETR_1"/>
    <property type="match status" value="1"/>
</dbReference>
<dbReference type="STRING" id="1385520.N802_03295"/>
<accession>A0A0A0J7V0</accession>
<dbReference type="EMBL" id="AVPJ01000010">
    <property type="protein sequence ID" value="KGN31696.1"/>
    <property type="molecule type" value="Genomic_DNA"/>
</dbReference>
<dbReference type="Pfam" id="PF17931">
    <property type="entry name" value="TetR_C_23"/>
    <property type="match status" value="1"/>
</dbReference>
<dbReference type="RefSeq" id="WP_035917093.1">
    <property type="nucleotide sequence ID" value="NZ_AVPJ01000010.1"/>
</dbReference>
<dbReference type="PANTHER" id="PTHR30055:SF146">
    <property type="entry name" value="HTH-TYPE TRANSCRIPTIONAL DUAL REGULATOR CECR"/>
    <property type="match status" value="1"/>
</dbReference>
<evidence type="ECO:0000256" key="2">
    <source>
        <dbReference type="PROSITE-ProRule" id="PRU00335"/>
    </source>
</evidence>
<keyword evidence="5" id="KW-1185">Reference proteome</keyword>
<name>A0A0A0J7V0_9MICO</name>
<dbReference type="Pfam" id="PF00440">
    <property type="entry name" value="TetR_N"/>
    <property type="match status" value="1"/>
</dbReference>
<dbReference type="SUPFAM" id="SSF46689">
    <property type="entry name" value="Homeodomain-like"/>
    <property type="match status" value="1"/>
</dbReference>
<dbReference type="GO" id="GO:0003700">
    <property type="term" value="F:DNA-binding transcription factor activity"/>
    <property type="evidence" value="ECO:0007669"/>
    <property type="project" value="TreeGrafter"/>
</dbReference>
<proteinExistence type="predicted"/>